<reference evidence="15 16" key="1">
    <citation type="submission" date="2024-03" db="EMBL/GenBank/DDBJ databases">
        <title>Novel species of the genus Variovorax.</title>
        <authorList>
            <person name="Liu Q."/>
            <person name="Xin Y.-H."/>
        </authorList>
    </citation>
    <scope>NUCLEOTIDE SEQUENCE [LARGE SCALE GENOMIC DNA]</scope>
    <source>
        <strain evidence="15 16">KACC 18899</strain>
    </source>
</reference>
<comment type="function">
    <text evidence="9">Catalyzes the ATP-dependent phosphorylation of 3-oxo-tetronate to 3-oxo-tetronate 4-phosphate.</text>
</comment>
<accession>A0ABU8VPG9</accession>
<evidence type="ECO:0000256" key="1">
    <source>
        <dbReference type="ARBA" id="ARBA00005715"/>
    </source>
</evidence>
<evidence type="ECO:0000256" key="11">
    <source>
        <dbReference type="ARBA" id="ARBA00039461"/>
    </source>
</evidence>
<gene>
    <name evidence="15" type="primary">otnK</name>
    <name evidence="15" type="ORF">WKW77_31055</name>
</gene>
<comment type="similarity">
    <text evidence="1">Belongs to the four-carbon acid sugar kinase family.</text>
</comment>
<evidence type="ECO:0000256" key="3">
    <source>
        <dbReference type="ARBA" id="ARBA00022741"/>
    </source>
</evidence>
<dbReference type="InterPro" id="IPR042213">
    <property type="entry name" value="NBD_C_sf"/>
</dbReference>
<evidence type="ECO:0000256" key="2">
    <source>
        <dbReference type="ARBA" id="ARBA00022679"/>
    </source>
</evidence>
<evidence type="ECO:0000256" key="8">
    <source>
        <dbReference type="ARBA" id="ARBA00036346"/>
    </source>
</evidence>
<comment type="caution">
    <text evidence="15">The sequence shown here is derived from an EMBL/GenBank/DDBJ whole genome shotgun (WGS) entry which is preliminary data.</text>
</comment>
<dbReference type="GO" id="GO:0016301">
    <property type="term" value="F:kinase activity"/>
    <property type="evidence" value="ECO:0007669"/>
    <property type="project" value="UniProtKB-KW"/>
</dbReference>
<comment type="catalytic activity">
    <reaction evidence="8">
        <text>3-dehydro-D-erythronate + ATP = 3-dehydro-4-O-phospho-D-erythronate + ADP + H(+)</text>
        <dbReference type="Rhea" id="RHEA:52556"/>
        <dbReference type="ChEBI" id="CHEBI:15378"/>
        <dbReference type="ChEBI" id="CHEBI:30616"/>
        <dbReference type="ChEBI" id="CHEBI:57958"/>
        <dbReference type="ChEBI" id="CHEBI:136593"/>
        <dbReference type="ChEBI" id="CHEBI:456216"/>
        <dbReference type="EC" id="2.7.1.217"/>
    </reaction>
</comment>
<keyword evidence="16" id="KW-1185">Reference proteome</keyword>
<dbReference type="InterPro" id="IPR010737">
    <property type="entry name" value="4-carb_acid_sugar_kinase_N"/>
</dbReference>
<feature type="domain" description="Four-carbon acid sugar kinase N-terminal" evidence="13">
    <location>
        <begin position="8"/>
        <end position="231"/>
    </location>
</feature>
<evidence type="ECO:0000259" key="13">
    <source>
        <dbReference type="Pfam" id="PF07005"/>
    </source>
</evidence>
<evidence type="ECO:0000256" key="10">
    <source>
        <dbReference type="ARBA" id="ARBA00039095"/>
    </source>
</evidence>
<protein>
    <recommendedName>
        <fullName evidence="11">3-oxo-tetronate kinase</fullName>
        <ecNumber evidence="10">2.7.1.217</ecNumber>
    </recommendedName>
    <alternativeName>
        <fullName evidence="12">3-dehydrotetronate 4-kinase</fullName>
    </alternativeName>
</protein>
<proteinExistence type="inferred from homology"/>
<dbReference type="EMBL" id="JBBKZU010000021">
    <property type="protein sequence ID" value="MEJ8815538.1"/>
    <property type="molecule type" value="Genomic_DNA"/>
</dbReference>
<evidence type="ECO:0000256" key="5">
    <source>
        <dbReference type="ARBA" id="ARBA00022840"/>
    </source>
</evidence>
<keyword evidence="4 15" id="KW-0418">Kinase</keyword>
<dbReference type="Pfam" id="PF07005">
    <property type="entry name" value="SBD_N"/>
    <property type="match status" value="1"/>
</dbReference>
<keyword evidence="6" id="KW-0119">Carbohydrate metabolism</keyword>
<evidence type="ECO:0000313" key="15">
    <source>
        <dbReference type="EMBL" id="MEJ8815538.1"/>
    </source>
</evidence>
<dbReference type="EC" id="2.7.1.217" evidence="10"/>
<evidence type="ECO:0000259" key="14">
    <source>
        <dbReference type="Pfam" id="PF17042"/>
    </source>
</evidence>
<evidence type="ECO:0000256" key="7">
    <source>
        <dbReference type="ARBA" id="ARBA00035898"/>
    </source>
</evidence>
<organism evidence="15 16">
    <name type="scientific">Variovorax ureilyticus</name>
    <dbReference type="NCBI Taxonomy" id="1836198"/>
    <lineage>
        <taxon>Bacteria</taxon>
        <taxon>Pseudomonadati</taxon>
        <taxon>Pseudomonadota</taxon>
        <taxon>Betaproteobacteria</taxon>
        <taxon>Burkholderiales</taxon>
        <taxon>Comamonadaceae</taxon>
        <taxon>Variovorax</taxon>
    </lineage>
</organism>
<dbReference type="NCBIfam" id="NF043035">
    <property type="entry name" value="OxoTetrKin"/>
    <property type="match status" value="1"/>
</dbReference>
<dbReference type="Gene3D" id="3.40.980.20">
    <property type="entry name" value="Four-carbon acid sugar kinase, nucleotide binding domain"/>
    <property type="match status" value="1"/>
</dbReference>
<dbReference type="RefSeq" id="WP_340360743.1">
    <property type="nucleotide sequence ID" value="NZ_JBBKZU010000021.1"/>
</dbReference>
<keyword evidence="5" id="KW-0067">ATP-binding</keyword>
<evidence type="ECO:0000256" key="6">
    <source>
        <dbReference type="ARBA" id="ARBA00023277"/>
    </source>
</evidence>
<keyword evidence="3" id="KW-0547">Nucleotide-binding</keyword>
<dbReference type="SUPFAM" id="SSF142764">
    <property type="entry name" value="YgbK-like"/>
    <property type="match status" value="1"/>
</dbReference>
<dbReference type="Pfam" id="PF17042">
    <property type="entry name" value="NBD_C"/>
    <property type="match status" value="1"/>
</dbReference>
<dbReference type="InterPro" id="IPR031475">
    <property type="entry name" value="NBD_C"/>
</dbReference>
<name>A0ABU8VPG9_9BURK</name>
<evidence type="ECO:0000256" key="9">
    <source>
        <dbReference type="ARBA" id="ARBA00037335"/>
    </source>
</evidence>
<sequence>MTSKKPILGVIADDFTGATDVAGMLVHSGMRTVQVIGVPSGPAPAADAVVIALKSRTNPASEAVEESLAALRWLQEAGARQIYFKYCSTFDSTPAGNIGPVAEALMDALDTTFTVACPAFPENGRTICRGHLFVGDELLSDSGMRNHPLTPMTDSNLVRVLQSQCRGRVGLLRYDVLSKGVEATRERMKELQADGVRLAVADALDNEHLRTLAAACAELPLLTAGSGLALGLPQVYRERGWIAMHGEDTNLPKSSGYAAVLSGSCSTASNQQVKHWIQSGRPALPIDALALAEGRDEAGHAIAWAMSQLEKGSVLVYATAEPERVRTVQATLGAARAGELVERCLAQVARGLVDRGVERLVVAGGETSGAVVKALEVSRLRIGPLIDPGVPWTAVQDDSRSLLLALKSGNFGSTDFFTKALAQLP</sequence>
<dbReference type="Proteomes" id="UP001365846">
    <property type="component" value="Unassembled WGS sequence"/>
</dbReference>
<comment type="catalytic activity">
    <reaction evidence="7">
        <text>3-dehydro-L-erythronate + ATP = 3-dehydro-4-O-phospho-L-erythronate + ADP + H(+)</text>
        <dbReference type="Rhea" id="RHEA:52552"/>
        <dbReference type="ChEBI" id="CHEBI:15378"/>
        <dbReference type="ChEBI" id="CHEBI:30616"/>
        <dbReference type="ChEBI" id="CHEBI:136592"/>
        <dbReference type="ChEBI" id="CHEBI:136670"/>
        <dbReference type="ChEBI" id="CHEBI:456216"/>
        <dbReference type="EC" id="2.7.1.217"/>
    </reaction>
</comment>
<evidence type="ECO:0000256" key="4">
    <source>
        <dbReference type="ARBA" id="ARBA00022777"/>
    </source>
</evidence>
<evidence type="ECO:0000256" key="12">
    <source>
        <dbReference type="ARBA" id="ARBA00041377"/>
    </source>
</evidence>
<evidence type="ECO:0000313" key="16">
    <source>
        <dbReference type="Proteomes" id="UP001365846"/>
    </source>
</evidence>
<dbReference type="InterPro" id="IPR037051">
    <property type="entry name" value="4-carb_acid_sugar_kinase_N_sf"/>
</dbReference>
<keyword evidence="2 15" id="KW-0808">Transferase</keyword>
<feature type="domain" description="Four-carbon acid sugar kinase nucleotide binding" evidence="14">
    <location>
        <begin position="259"/>
        <end position="417"/>
    </location>
</feature>
<dbReference type="InterPro" id="IPR050007">
    <property type="entry name" value="OtnK"/>
</dbReference>
<dbReference type="Gene3D" id="3.40.50.10840">
    <property type="entry name" value="Putative sugar-binding, N-terminal domain"/>
    <property type="match status" value="1"/>
</dbReference>